<dbReference type="InterPro" id="IPR012337">
    <property type="entry name" value="RNaseH-like_sf"/>
</dbReference>
<accession>A0AAV1RVN7</accession>
<dbReference type="Gene3D" id="3.30.420.10">
    <property type="entry name" value="Ribonuclease H-like superfamily/Ribonuclease H"/>
    <property type="match status" value="1"/>
</dbReference>
<dbReference type="AlphaFoldDB" id="A0AAV1RVN7"/>
<dbReference type="PANTHER" id="PTHR13620:SF105">
    <property type="entry name" value="OS01G0737700 PROTEIN"/>
    <property type="match status" value="1"/>
</dbReference>
<dbReference type="GO" id="GO:0008408">
    <property type="term" value="F:3'-5' exonuclease activity"/>
    <property type="evidence" value="ECO:0007669"/>
    <property type="project" value="InterPro"/>
</dbReference>
<dbReference type="Pfam" id="PF01612">
    <property type="entry name" value="DNA_pol_A_exo1"/>
    <property type="match status" value="1"/>
</dbReference>
<dbReference type="SUPFAM" id="SSF53098">
    <property type="entry name" value="Ribonuclease H-like"/>
    <property type="match status" value="1"/>
</dbReference>
<keyword evidence="2" id="KW-0378">Hydrolase</keyword>
<proteinExistence type="predicted"/>
<dbReference type="InterPro" id="IPR051132">
    <property type="entry name" value="3-5_Exonuclease_domain"/>
</dbReference>
<dbReference type="PANTHER" id="PTHR13620">
    <property type="entry name" value="3-5 EXONUCLEASE"/>
    <property type="match status" value="1"/>
</dbReference>
<dbReference type="GO" id="GO:0003676">
    <property type="term" value="F:nucleic acid binding"/>
    <property type="evidence" value="ECO:0007669"/>
    <property type="project" value="InterPro"/>
</dbReference>
<dbReference type="GO" id="GO:0006139">
    <property type="term" value="P:nucleobase-containing compound metabolic process"/>
    <property type="evidence" value="ECO:0007669"/>
    <property type="project" value="InterPro"/>
</dbReference>
<dbReference type="InterPro" id="IPR002562">
    <property type="entry name" value="3'-5'_exonuclease_dom"/>
</dbReference>
<protein>
    <recommendedName>
        <fullName evidence="3">3'-5' exonuclease domain-containing protein</fullName>
    </recommendedName>
</protein>
<dbReference type="InterPro" id="IPR036397">
    <property type="entry name" value="RNaseH_sf"/>
</dbReference>
<dbReference type="GO" id="GO:0005737">
    <property type="term" value="C:cytoplasm"/>
    <property type="evidence" value="ECO:0007669"/>
    <property type="project" value="TreeGrafter"/>
</dbReference>
<evidence type="ECO:0000256" key="2">
    <source>
        <dbReference type="ARBA" id="ARBA00022801"/>
    </source>
</evidence>
<feature type="domain" description="3'-5' exonuclease" evidence="3">
    <location>
        <begin position="84"/>
        <end position="218"/>
    </location>
</feature>
<organism evidence="4 5">
    <name type="scientific">Dovyalis caffra</name>
    <dbReference type="NCBI Taxonomy" id="77055"/>
    <lineage>
        <taxon>Eukaryota</taxon>
        <taxon>Viridiplantae</taxon>
        <taxon>Streptophyta</taxon>
        <taxon>Embryophyta</taxon>
        <taxon>Tracheophyta</taxon>
        <taxon>Spermatophyta</taxon>
        <taxon>Magnoliopsida</taxon>
        <taxon>eudicotyledons</taxon>
        <taxon>Gunneridae</taxon>
        <taxon>Pentapetalae</taxon>
        <taxon>rosids</taxon>
        <taxon>fabids</taxon>
        <taxon>Malpighiales</taxon>
        <taxon>Salicaceae</taxon>
        <taxon>Flacourtieae</taxon>
        <taxon>Dovyalis</taxon>
    </lineage>
</organism>
<evidence type="ECO:0000313" key="5">
    <source>
        <dbReference type="Proteomes" id="UP001314170"/>
    </source>
</evidence>
<comment type="caution">
    <text evidence="4">The sequence shown here is derived from an EMBL/GenBank/DDBJ whole genome shotgun (WGS) entry which is preliminary data.</text>
</comment>
<reference evidence="4 5" key="1">
    <citation type="submission" date="2024-01" db="EMBL/GenBank/DDBJ databases">
        <authorList>
            <person name="Waweru B."/>
        </authorList>
    </citation>
    <scope>NUCLEOTIDE SEQUENCE [LARGE SCALE GENOMIC DNA]</scope>
</reference>
<keyword evidence="1" id="KW-0540">Nuclease</keyword>
<dbReference type="GO" id="GO:0005634">
    <property type="term" value="C:nucleus"/>
    <property type="evidence" value="ECO:0007669"/>
    <property type="project" value="TreeGrafter"/>
</dbReference>
<evidence type="ECO:0000313" key="4">
    <source>
        <dbReference type="EMBL" id="CAK7339910.1"/>
    </source>
</evidence>
<sequence>MIMEKFDLRCDYNCSNQNDGYDVFDVQCDDMHCNTIITGNPPCLLKWIRDLLQTNLRDDNRRLRVSMDMIWHQFLNDTNIRTPVTIQFCHESRCIIYHVSPPENFPRSNLERFLNHDCVDFVGFGMQKKVQYLGKVFNLKVKNWFDIPFVACCLNPELSFRENFNLPLPNMVFKEFSKCYPKPTYLLQSNWRLIQLSSEKVMYATLDCYFAYKLAVHLSIPRKIELEVLILS</sequence>
<keyword evidence="5" id="KW-1185">Reference proteome</keyword>
<name>A0AAV1RVN7_9ROSI</name>
<dbReference type="EMBL" id="CAWUPB010001159">
    <property type="protein sequence ID" value="CAK7339910.1"/>
    <property type="molecule type" value="Genomic_DNA"/>
</dbReference>
<evidence type="ECO:0000259" key="3">
    <source>
        <dbReference type="Pfam" id="PF01612"/>
    </source>
</evidence>
<evidence type="ECO:0000256" key="1">
    <source>
        <dbReference type="ARBA" id="ARBA00022722"/>
    </source>
</evidence>
<gene>
    <name evidence="4" type="ORF">DCAF_LOCUS14988</name>
</gene>
<dbReference type="Proteomes" id="UP001314170">
    <property type="component" value="Unassembled WGS sequence"/>
</dbReference>